<name>A0A218WE91_PUNGR</name>
<comment type="caution">
    <text evidence="1">The sequence shown here is derived from an EMBL/GenBank/DDBJ whole genome shotgun (WGS) entry which is preliminary data.</text>
</comment>
<gene>
    <name evidence="1" type="ORF">CDL15_Pgr011284</name>
</gene>
<proteinExistence type="predicted"/>
<evidence type="ECO:0000313" key="2">
    <source>
        <dbReference type="Proteomes" id="UP000197138"/>
    </source>
</evidence>
<dbReference type="Proteomes" id="UP000197138">
    <property type="component" value="Unassembled WGS sequence"/>
</dbReference>
<protein>
    <submittedName>
        <fullName evidence="1">Uncharacterized protein</fullName>
    </submittedName>
</protein>
<dbReference type="EMBL" id="MTKT01004486">
    <property type="protein sequence ID" value="OWM71157.1"/>
    <property type="molecule type" value="Genomic_DNA"/>
</dbReference>
<sequence>MARREMEGGSGGLARGHHYLGVITDNVEVAGDTHWSGGDHRQGPHPSKIEIKLSLTTPVGRWWPLTRPQYP</sequence>
<reference evidence="2" key="1">
    <citation type="journal article" date="2017" name="Plant J.">
        <title>The pomegranate (Punica granatum L.) genome and the genomics of punicalagin biosynthesis.</title>
        <authorList>
            <person name="Qin G."/>
            <person name="Xu C."/>
            <person name="Ming R."/>
            <person name="Tang H."/>
            <person name="Guyot R."/>
            <person name="Kramer E.M."/>
            <person name="Hu Y."/>
            <person name="Yi X."/>
            <person name="Qi Y."/>
            <person name="Xu X."/>
            <person name="Gao Z."/>
            <person name="Pan H."/>
            <person name="Jian J."/>
            <person name="Tian Y."/>
            <person name="Yue Z."/>
            <person name="Xu Y."/>
        </authorList>
    </citation>
    <scope>NUCLEOTIDE SEQUENCE [LARGE SCALE GENOMIC DNA]</scope>
    <source>
        <strain evidence="2">cv. Dabenzi</strain>
    </source>
</reference>
<dbReference type="AlphaFoldDB" id="A0A218WE91"/>
<organism evidence="1 2">
    <name type="scientific">Punica granatum</name>
    <name type="common">Pomegranate</name>
    <dbReference type="NCBI Taxonomy" id="22663"/>
    <lineage>
        <taxon>Eukaryota</taxon>
        <taxon>Viridiplantae</taxon>
        <taxon>Streptophyta</taxon>
        <taxon>Embryophyta</taxon>
        <taxon>Tracheophyta</taxon>
        <taxon>Spermatophyta</taxon>
        <taxon>Magnoliopsida</taxon>
        <taxon>eudicotyledons</taxon>
        <taxon>Gunneridae</taxon>
        <taxon>Pentapetalae</taxon>
        <taxon>rosids</taxon>
        <taxon>malvids</taxon>
        <taxon>Myrtales</taxon>
        <taxon>Lythraceae</taxon>
        <taxon>Punica</taxon>
    </lineage>
</organism>
<evidence type="ECO:0000313" key="1">
    <source>
        <dbReference type="EMBL" id="OWM71157.1"/>
    </source>
</evidence>
<accession>A0A218WE91</accession>